<organism evidence="2 3">
    <name type="scientific">Kouleothrix aurantiaca</name>
    <dbReference type="NCBI Taxonomy" id="186479"/>
    <lineage>
        <taxon>Bacteria</taxon>
        <taxon>Bacillati</taxon>
        <taxon>Chloroflexota</taxon>
        <taxon>Chloroflexia</taxon>
        <taxon>Chloroflexales</taxon>
        <taxon>Roseiflexineae</taxon>
        <taxon>Roseiflexaceae</taxon>
        <taxon>Kouleothrix</taxon>
    </lineage>
</organism>
<accession>A0A0P9DJL7</accession>
<feature type="transmembrane region" description="Helical" evidence="1">
    <location>
        <begin position="369"/>
        <end position="392"/>
    </location>
</feature>
<dbReference type="EMBL" id="LJCR01000204">
    <property type="protein sequence ID" value="KPV53674.1"/>
    <property type="molecule type" value="Genomic_DNA"/>
</dbReference>
<keyword evidence="3" id="KW-1185">Reference proteome</keyword>
<reference evidence="2 3" key="1">
    <citation type="submission" date="2015-09" db="EMBL/GenBank/DDBJ databases">
        <title>Draft genome sequence of Kouleothrix aurantiaca JCM 19913.</title>
        <authorList>
            <person name="Hemp J."/>
        </authorList>
    </citation>
    <scope>NUCLEOTIDE SEQUENCE [LARGE SCALE GENOMIC DNA]</scope>
    <source>
        <strain evidence="2 3">COM-B</strain>
    </source>
</reference>
<keyword evidence="1" id="KW-0812">Transmembrane</keyword>
<protein>
    <submittedName>
        <fullName evidence="2">Uncharacterized protein</fullName>
    </submittedName>
</protein>
<keyword evidence="1" id="KW-0472">Membrane</keyword>
<feature type="transmembrane region" description="Helical" evidence="1">
    <location>
        <begin position="339"/>
        <end position="357"/>
    </location>
</feature>
<feature type="transmembrane region" description="Helical" evidence="1">
    <location>
        <begin position="275"/>
        <end position="296"/>
    </location>
</feature>
<gene>
    <name evidence="2" type="ORF">SE17_08240</name>
</gene>
<dbReference type="PATRIC" id="fig|186479.3.peg.3791"/>
<evidence type="ECO:0000256" key="1">
    <source>
        <dbReference type="SAM" id="Phobius"/>
    </source>
</evidence>
<evidence type="ECO:0000313" key="2">
    <source>
        <dbReference type="EMBL" id="KPV53674.1"/>
    </source>
</evidence>
<name>A0A0P9DJL7_9CHLR</name>
<sequence length="397" mass="43605">MSPAEYWGALRQRWPLLLAVPLLFSWGDAAFWYRGNVQTAQVPANRAATPLAPLGDHALMLETPATGAQLLISPLANVPLQDLAGQTLTAGAWVWADRPGVLAEIGVAYKTPTQPAAIVMSQPITVTTTPTFIAQPFVLPGQVSYIHYQIVARLPQATTPAAHLYVDGALLAPGQFPRGAAPAFASADAASGEWGGQPFTNLLRNPSGERTWPRLRPALDSLLLRYIHRSPAQVVAAFMDVQRIVPEFWPLLVQPAVESMVMSFAWSHVRLSNVAWLYLAQGLAILALLGSLRWLLKHRPAREQQAAMLFLLFVDLLIWVNMLLRPLPLLGEVFVVPAARYTFPALGITMLILLGGWRALWPPRWQARVTFALLAGLFIMNLVAIQTITAFYQAVRL</sequence>
<feature type="transmembrane region" description="Helical" evidence="1">
    <location>
        <begin position="308"/>
        <end position="327"/>
    </location>
</feature>
<comment type="caution">
    <text evidence="2">The sequence shown here is derived from an EMBL/GenBank/DDBJ whole genome shotgun (WGS) entry which is preliminary data.</text>
</comment>
<evidence type="ECO:0000313" key="3">
    <source>
        <dbReference type="Proteomes" id="UP000050509"/>
    </source>
</evidence>
<keyword evidence="1" id="KW-1133">Transmembrane helix</keyword>
<dbReference type="Proteomes" id="UP000050509">
    <property type="component" value="Unassembled WGS sequence"/>
</dbReference>
<proteinExistence type="predicted"/>
<dbReference type="AlphaFoldDB" id="A0A0P9DJL7"/>